<name>A0A7L6ATU9_9GAMM</name>
<organism evidence="2 3">
    <name type="scientific">Candidatus Thiothrix singaporensis</name>
    <dbReference type="NCBI Taxonomy" id="2799669"/>
    <lineage>
        <taxon>Bacteria</taxon>
        <taxon>Pseudomonadati</taxon>
        <taxon>Pseudomonadota</taxon>
        <taxon>Gammaproteobacteria</taxon>
        <taxon>Thiotrichales</taxon>
        <taxon>Thiotrichaceae</taxon>
        <taxon>Thiothrix</taxon>
    </lineage>
</organism>
<dbReference type="AlphaFoldDB" id="A0A7L6ATU9"/>
<evidence type="ECO:0000313" key="3">
    <source>
        <dbReference type="Proteomes" id="UP000510621"/>
    </source>
</evidence>
<accession>A0A7L6ATU9</accession>
<evidence type="ECO:0000259" key="1">
    <source>
        <dbReference type="Pfam" id="PF25944"/>
    </source>
</evidence>
<keyword evidence="3" id="KW-1185">Reference proteome</keyword>
<dbReference type="SUPFAM" id="SSF111369">
    <property type="entry name" value="HlyD-like secretion proteins"/>
    <property type="match status" value="1"/>
</dbReference>
<protein>
    <recommendedName>
        <fullName evidence="1">Multidrug resistance protein MdtA-like beta-barrel domain-containing protein</fullName>
    </recommendedName>
</protein>
<evidence type="ECO:0000313" key="2">
    <source>
        <dbReference type="EMBL" id="QLQ32525.1"/>
    </source>
</evidence>
<dbReference type="Gene3D" id="2.40.30.170">
    <property type="match status" value="1"/>
</dbReference>
<dbReference type="Pfam" id="PF25944">
    <property type="entry name" value="Beta-barrel_RND"/>
    <property type="match status" value="1"/>
</dbReference>
<dbReference type="KEGG" id="this:HZT40_14105"/>
<proteinExistence type="predicted"/>
<dbReference type="EMBL" id="CP059265">
    <property type="protein sequence ID" value="QLQ32525.1"/>
    <property type="molecule type" value="Genomic_DNA"/>
</dbReference>
<dbReference type="PANTHER" id="PTHR30158:SF3">
    <property type="entry name" value="MULTIDRUG EFFLUX PUMP SUBUNIT ACRA-RELATED"/>
    <property type="match status" value="1"/>
</dbReference>
<sequence length="91" mass="9744">MRSEFQDSAPVALTLPDGSTYPETGVLEFADLTVDANTGSHGARAFPNPQRKLLPGMFVRAKLEAGVKQDALLARSKALSARPMVTPAFGW</sequence>
<dbReference type="PANTHER" id="PTHR30158">
    <property type="entry name" value="ACRA/E-RELATED COMPONENT OF DRUG EFFLUX TRANSPORTER"/>
    <property type="match status" value="1"/>
</dbReference>
<dbReference type="GO" id="GO:0046677">
    <property type="term" value="P:response to antibiotic"/>
    <property type="evidence" value="ECO:0007669"/>
    <property type="project" value="TreeGrafter"/>
</dbReference>
<dbReference type="Proteomes" id="UP000510621">
    <property type="component" value="Chromosome"/>
</dbReference>
<dbReference type="GO" id="GO:0005886">
    <property type="term" value="C:plasma membrane"/>
    <property type="evidence" value="ECO:0007669"/>
    <property type="project" value="TreeGrafter"/>
</dbReference>
<reference evidence="2" key="1">
    <citation type="submission" date="2020-06" db="EMBL/GenBank/DDBJ databases">
        <title>Analysis procedures for assessing recovery of high quality, complete, closed genomes from Nanopore long read metagenome sequencing.</title>
        <authorList>
            <person name="Bessarab I."/>
            <person name="Arumugam K."/>
            <person name="Haryono M."/>
            <person name="Liu X."/>
            <person name="Roy S."/>
            <person name="Zuniga-Montanez R.E."/>
            <person name="Qiu G."/>
            <person name="Drautz-Moses D.I."/>
            <person name="Law Y.Y."/>
            <person name="Wuertz S."/>
            <person name="Lauro F.M."/>
            <person name="Huson D.H."/>
            <person name="Williams R.B."/>
        </authorList>
    </citation>
    <scope>NUCLEOTIDE SEQUENCE [LARGE SCALE GENOMIC DNA]</scope>
    <source>
        <strain evidence="2">SSD2</strain>
    </source>
</reference>
<gene>
    <name evidence="2" type="ORF">HZT40_14105</name>
</gene>
<dbReference type="InterPro" id="IPR058626">
    <property type="entry name" value="MdtA-like_b-barrel"/>
</dbReference>
<feature type="domain" description="Multidrug resistance protein MdtA-like beta-barrel" evidence="1">
    <location>
        <begin position="8"/>
        <end position="66"/>
    </location>
</feature>